<feature type="compositionally biased region" description="Polar residues" evidence="1">
    <location>
        <begin position="145"/>
        <end position="169"/>
    </location>
</feature>
<accession>A0A8H6RZF1</accession>
<comment type="caution">
    <text evidence="2">The sequence shown here is derived from an EMBL/GenBank/DDBJ whole genome shotgun (WGS) entry which is preliminary data.</text>
</comment>
<dbReference type="EMBL" id="JACAZE010000034">
    <property type="protein sequence ID" value="KAF7288475.1"/>
    <property type="molecule type" value="Genomic_DNA"/>
</dbReference>
<feature type="region of interest" description="Disordered" evidence="1">
    <location>
        <begin position="74"/>
        <end position="102"/>
    </location>
</feature>
<feature type="compositionally biased region" description="Polar residues" evidence="1">
    <location>
        <begin position="19"/>
        <end position="35"/>
    </location>
</feature>
<keyword evidence="3" id="KW-1185">Reference proteome</keyword>
<feature type="region of interest" description="Disordered" evidence="1">
    <location>
        <begin position="1"/>
        <end position="55"/>
    </location>
</feature>
<sequence>MDRATEHQTQGRRPPGIEATSTRQRTSTTLVSCPSSKLDIDSTAADQHRQPTNPPSVRACFVVFDARLTSNRLQTSELAGTSPENEEADASNTSQDKTESLVDPVQDQLAVVPEPEQTLELASEDENESVPEQEPLPTAEDAPQKVSTAGAPQSKPSSTQGLFGRSPTNKKALKPVYKQLFGDDDDDDDDTLSKPSRRPPYLDLSKLPPRAMNRPRLCETPNPLLLLLLLLSQK</sequence>
<dbReference type="AlphaFoldDB" id="A0A8H6RZF1"/>
<evidence type="ECO:0000256" key="1">
    <source>
        <dbReference type="SAM" id="MobiDB-lite"/>
    </source>
</evidence>
<proteinExistence type="predicted"/>
<organism evidence="2 3">
    <name type="scientific">Mycena chlorophos</name>
    <name type="common">Agaric fungus</name>
    <name type="synonym">Agaricus chlorophos</name>
    <dbReference type="NCBI Taxonomy" id="658473"/>
    <lineage>
        <taxon>Eukaryota</taxon>
        <taxon>Fungi</taxon>
        <taxon>Dikarya</taxon>
        <taxon>Basidiomycota</taxon>
        <taxon>Agaricomycotina</taxon>
        <taxon>Agaricomycetes</taxon>
        <taxon>Agaricomycetidae</taxon>
        <taxon>Agaricales</taxon>
        <taxon>Marasmiineae</taxon>
        <taxon>Mycenaceae</taxon>
        <taxon>Mycena</taxon>
    </lineage>
</organism>
<gene>
    <name evidence="2" type="ORF">HMN09_01389800</name>
</gene>
<reference evidence="2" key="1">
    <citation type="submission" date="2020-05" db="EMBL/GenBank/DDBJ databases">
        <title>Mycena genomes resolve the evolution of fungal bioluminescence.</title>
        <authorList>
            <person name="Tsai I.J."/>
        </authorList>
    </citation>
    <scope>NUCLEOTIDE SEQUENCE</scope>
    <source>
        <strain evidence="2">110903Hualien_Pintung</strain>
    </source>
</reference>
<protein>
    <submittedName>
        <fullName evidence="2">Uncharacterized protein</fullName>
    </submittedName>
</protein>
<feature type="region of interest" description="Disordered" evidence="1">
    <location>
        <begin position="118"/>
        <end position="215"/>
    </location>
</feature>
<name>A0A8H6RZF1_MYCCL</name>
<evidence type="ECO:0000313" key="3">
    <source>
        <dbReference type="Proteomes" id="UP000613580"/>
    </source>
</evidence>
<dbReference type="Proteomes" id="UP000613580">
    <property type="component" value="Unassembled WGS sequence"/>
</dbReference>
<feature type="compositionally biased region" description="Acidic residues" evidence="1">
    <location>
        <begin position="122"/>
        <end position="131"/>
    </location>
</feature>
<feature type="compositionally biased region" description="Polar residues" evidence="1">
    <location>
        <begin position="74"/>
        <end position="83"/>
    </location>
</feature>
<evidence type="ECO:0000313" key="2">
    <source>
        <dbReference type="EMBL" id="KAF7288475.1"/>
    </source>
</evidence>